<accession>A0A2A6CNW2</accession>
<dbReference type="Pfam" id="PF10327">
    <property type="entry name" value="7TM_GPCR_Sri"/>
    <property type="match status" value="1"/>
</dbReference>
<sequence length="283" mass="32168">MIETLDASSKALLDTVKLWTTTISIVLSVLAIYVLVRFLNQSTTLYRNLLVAITIMSVLSDVWLQIFVDPVFMFPLPCMHIQGALRNWTIISPVFGFEVWVSSISTVMLLYGFCVVYRNQNLSESWPENIRNRTNCVIPIRMCAIIAEYVLSIAFCGIFAVAVCAHTFYILSRFEFMSEKTRVIHRRLTKSLILQRRRLDRNTHLQVAIPILTILLPESVLVVRYILDIESPEFAPIILKCLGVHSIAHSLTVIASSHGFTRSLCGKTDERKITVSRTPGFRT</sequence>
<dbReference type="InterPro" id="IPR019429">
    <property type="entry name" value="7TM_GPCR_serpentine_rcpt_Sri"/>
</dbReference>
<name>A0A2A6CNW2_PRIPA</name>
<gene>
    <name evidence="1" type="primary">WBGene00093915</name>
</gene>
<dbReference type="Proteomes" id="UP000005239">
    <property type="component" value="Unassembled WGS sequence"/>
</dbReference>
<dbReference type="PANTHER" id="PTHR45830">
    <property type="entry name" value="SERPENTINE RECEPTOR, CLASS I"/>
    <property type="match status" value="1"/>
</dbReference>
<accession>A0A8R1U5W4</accession>
<dbReference type="AlphaFoldDB" id="A0A2A6CNW2"/>
<dbReference type="EnsemblMetazoa" id="PPA04361.1">
    <property type="protein sequence ID" value="PPA04361.1"/>
    <property type="gene ID" value="WBGene00093915"/>
</dbReference>
<evidence type="ECO:0000313" key="2">
    <source>
        <dbReference type="Proteomes" id="UP000005239"/>
    </source>
</evidence>
<protein>
    <submittedName>
        <fullName evidence="1">G protein-coupled receptor</fullName>
    </submittedName>
</protein>
<reference evidence="1" key="2">
    <citation type="submission" date="2022-06" db="UniProtKB">
        <authorList>
            <consortium name="EnsemblMetazoa"/>
        </authorList>
    </citation>
    <scope>IDENTIFICATION</scope>
    <source>
        <strain evidence="1">PS312</strain>
    </source>
</reference>
<proteinExistence type="predicted"/>
<evidence type="ECO:0000313" key="1">
    <source>
        <dbReference type="EnsemblMetazoa" id="PPA04361.1"/>
    </source>
</evidence>
<keyword evidence="2" id="KW-1185">Reference proteome</keyword>
<dbReference type="PANTHER" id="PTHR45830:SF15">
    <property type="entry name" value="SERPENTINE RECEPTOR, CLASS I"/>
    <property type="match status" value="1"/>
</dbReference>
<organism evidence="1 2">
    <name type="scientific">Pristionchus pacificus</name>
    <name type="common">Parasitic nematode worm</name>
    <dbReference type="NCBI Taxonomy" id="54126"/>
    <lineage>
        <taxon>Eukaryota</taxon>
        <taxon>Metazoa</taxon>
        <taxon>Ecdysozoa</taxon>
        <taxon>Nematoda</taxon>
        <taxon>Chromadorea</taxon>
        <taxon>Rhabditida</taxon>
        <taxon>Rhabditina</taxon>
        <taxon>Diplogasteromorpha</taxon>
        <taxon>Diplogasteroidea</taxon>
        <taxon>Neodiplogasteridae</taxon>
        <taxon>Pristionchus</taxon>
    </lineage>
</organism>
<reference evidence="2" key="1">
    <citation type="journal article" date="2008" name="Nat. Genet.">
        <title>The Pristionchus pacificus genome provides a unique perspective on nematode lifestyle and parasitism.</title>
        <authorList>
            <person name="Dieterich C."/>
            <person name="Clifton S.W."/>
            <person name="Schuster L.N."/>
            <person name="Chinwalla A."/>
            <person name="Delehaunty K."/>
            <person name="Dinkelacker I."/>
            <person name="Fulton L."/>
            <person name="Fulton R."/>
            <person name="Godfrey J."/>
            <person name="Minx P."/>
            <person name="Mitreva M."/>
            <person name="Roeseler W."/>
            <person name="Tian H."/>
            <person name="Witte H."/>
            <person name="Yang S.P."/>
            <person name="Wilson R.K."/>
            <person name="Sommer R.J."/>
        </authorList>
    </citation>
    <scope>NUCLEOTIDE SEQUENCE [LARGE SCALE GENOMIC DNA]</scope>
    <source>
        <strain evidence="2">PS312</strain>
    </source>
</reference>